<accession>A0A3E0HCZ7</accession>
<protein>
    <submittedName>
        <fullName evidence="1">Uncharacterized protein</fullName>
    </submittedName>
</protein>
<proteinExistence type="predicted"/>
<dbReference type="RefSeq" id="WP_116177472.1">
    <property type="nucleotide sequence ID" value="NZ_CP144375.1"/>
</dbReference>
<gene>
    <name evidence="1" type="ORF">BCF44_110153</name>
</gene>
<evidence type="ECO:0000313" key="1">
    <source>
        <dbReference type="EMBL" id="REH42656.1"/>
    </source>
</evidence>
<evidence type="ECO:0000313" key="2">
    <source>
        <dbReference type="Proteomes" id="UP000256269"/>
    </source>
</evidence>
<dbReference type="Proteomes" id="UP000256269">
    <property type="component" value="Unassembled WGS sequence"/>
</dbReference>
<name>A0A3E0HCZ7_9PSEU</name>
<keyword evidence="2" id="KW-1185">Reference proteome</keyword>
<dbReference type="EMBL" id="QUNO01000010">
    <property type="protein sequence ID" value="REH42656.1"/>
    <property type="molecule type" value="Genomic_DNA"/>
</dbReference>
<organism evidence="1 2">
    <name type="scientific">Kutzneria buriramensis</name>
    <dbReference type="NCBI Taxonomy" id="1045776"/>
    <lineage>
        <taxon>Bacteria</taxon>
        <taxon>Bacillati</taxon>
        <taxon>Actinomycetota</taxon>
        <taxon>Actinomycetes</taxon>
        <taxon>Pseudonocardiales</taxon>
        <taxon>Pseudonocardiaceae</taxon>
        <taxon>Kutzneria</taxon>
    </lineage>
</organism>
<reference evidence="1 2" key="1">
    <citation type="submission" date="2018-08" db="EMBL/GenBank/DDBJ databases">
        <title>Genomic Encyclopedia of Archaeal and Bacterial Type Strains, Phase II (KMG-II): from individual species to whole genera.</title>
        <authorList>
            <person name="Goeker M."/>
        </authorList>
    </citation>
    <scope>NUCLEOTIDE SEQUENCE [LARGE SCALE GENOMIC DNA]</scope>
    <source>
        <strain evidence="1 2">DSM 45791</strain>
    </source>
</reference>
<dbReference type="AlphaFoldDB" id="A0A3E0HCZ7"/>
<sequence length="64" mass="7437">MTKARFPRSCRPHPALPAGSLAFVCGQRFWWPLCAAAVLAAFEVIRFRRALPRAFEKELRRRHD</sequence>
<comment type="caution">
    <text evidence="1">The sequence shown here is derived from an EMBL/GenBank/DDBJ whole genome shotgun (WGS) entry which is preliminary data.</text>
</comment>